<reference evidence="6 7" key="1">
    <citation type="submission" date="2019-02" db="EMBL/GenBank/DDBJ databases">
        <title>Genome sequencing of the rare red list fungi Dentipellis fragilis.</title>
        <authorList>
            <person name="Buettner E."/>
            <person name="Kellner H."/>
        </authorList>
    </citation>
    <scope>NUCLEOTIDE SEQUENCE [LARGE SCALE GENOMIC DNA]</scope>
    <source>
        <strain evidence="6 7">DSM 105465</strain>
    </source>
</reference>
<keyword evidence="3" id="KW-0863">Zinc-finger</keyword>
<evidence type="ECO:0000256" key="2">
    <source>
        <dbReference type="PROSITE-ProRule" id="PRU00339"/>
    </source>
</evidence>
<dbReference type="Gene3D" id="3.30.1370.210">
    <property type="match status" value="1"/>
</dbReference>
<dbReference type="InterPro" id="IPR000571">
    <property type="entry name" value="Znf_CCCH"/>
</dbReference>
<dbReference type="InterPro" id="IPR011990">
    <property type="entry name" value="TPR-like_helical_dom_sf"/>
</dbReference>
<dbReference type="InterPro" id="IPR051966">
    <property type="entry name" value="RPAP3"/>
</dbReference>
<dbReference type="PROSITE" id="PS50103">
    <property type="entry name" value="ZF_C3H1"/>
    <property type="match status" value="2"/>
</dbReference>
<sequence length="443" mass="49467">MASLQALDTAQLLADRKQARAERAQARRQKAESHKEEGNRKFKDRLYGEALKCYQDAVSANGPRVPILSNMAATYLKMGNYEDAENVARRALMQDPLFIKARYRRGLAFKGQKRYKAALIDFLAILEQDPNLPEVKAELNAMRALYEAGRIRLKDEDEDSALDLLPSIEIEYASDSSDYRHEGNGVPCRFYNHAGCTKGRDCPYSHAVNHASVRDDLGKNVCVYFLAGTCKFGERDCVYSHCRDYLPAGRWWDDEENVRVARTVLSTPHAARQIPSAVRHFLQSLDTHVVWSEGKNPDGGKQLEQWARNDLAMTEWMIQAFTDDPSIGLASRGVPSHTRGRGRGSGGSTGRGRGKGRGKKATANGRRGRGHQQAGHQGQGSYGTGTNTVPRWGENMLEFGDDGDVEERMMNHGFTNDEVEELLAQGVKPWDDDARAVLDVLYC</sequence>
<evidence type="ECO:0000256" key="4">
    <source>
        <dbReference type="SAM" id="MobiDB-lite"/>
    </source>
</evidence>
<evidence type="ECO:0000313" key="7">
    <source>
        <dbReference type="Proteomes" id="UP000298327"/>
    </source>
</evidence>
<feature type="region of interest" description="Disordered" evidence="4">
    <location>
        <begin position="17"/>
        <end position="40"/>
    </location>
</feature>
<organism evidence="6 7">
    <name type="scientific">Dentipellis fragilis</name>
    <dbReference type="NCBI Taxonomy" id="205917"/>
    <lineage>
        <taxon>Eukaryota</taxon>
        <taxon>Fungi</taxon>
        <taxon>Dikarya</taxon>
        <taxon>Basidiomycota</taxon>
        <taxon>Agaricomycotina</taxon>
        <taxon>Agaricomycetes</taxon>
        <taxon>Russulales</taxon>
        <taxon>Hericiaceae</taxon>
        <taxon>Dentipellis</taxon>
    </lineage>
</organism>
<dbReference type="Gene3D" id="1.25.40.10">
    <property type="entry name" value="Tetratricopeptide repeat domain"/>
    <property type="match status" value="1"/>
</dbReference>
<dbReference type="AlphaFoldDB" id="A0A4Y9YQM1"/>
<dbReference type="PANTHER" id="PTHR46423:SF1">
    <property type="entry name" value="RNA POLYMERASE II-ASSOCIATED PROTEIN 3"/>
    <property type="match status" value="1"/>
</dbReference>
<dbReference type="InterPro" id="IPR019734">
    <property type="entry name" value="TPR_rpt"/>
</dbReference>
<evidence type="ECO:0000256" key="3">
    <source>
        <dbReference type="PROSITE-ProRule" id="PRU00723"/>
    </source>
</evidence>
<dbReference type="GO" id="GO:0101031">
    <property type="term" value="C:protein folding chaperone complex"/>
    <property type="evidence" value="ECO:0007669"/>
    <property type="project" value="TreeGrafter"/>
</dbReference>
<dbReference type="STRING" id="205917.A0A4Y9YQM1"/>
<keyword evidence="1 2" id="KW-0802">TPR repeat</keyword>
<dbReference type="PROSITE" id="PS50005">
    <property type="entry name" value="TPR"/>
    <property type="match status" value="1"/>
</dbReference>
<accession>A0A4Y9YQM1</accession>
<evidence type="ECO:0000313" key="6">
    <source>
        <dbReference type="EMBL" id="TFY64734.1"/>
    </source>
</evidence>
<name>A0A4Y9YQM1_9AGAM</name>
<feature type="repeat" description="TPR" evidence="2">
    <location>
        <begin position="65"/>
        <end position="98"/>
    </location>
</feature>
<dbReference type="EMBL" id="SEOQ01000363">
    <property type="protein sequence ID" value="TFY64734.1"/>
    <property type="molecule type" value="Genomic_DNA"/>
</dbReference>
<feature type="zinc finger region" description="C3H1-type" evidence="3">
    <location>
        <begin position="216"/>
        <end position="244"/>
    </location>
</feature>
<comment type="caution">
    <text evidence="6">The sequence shown here is derived from an EMBL/GenBank/DDBJ whole genome shotgun (WGS) entry which is preliminary data.</text>
</comment>
<dbReference type="GO" id="GO:0008270">
    <property type="term" value="F:zinc ion binding"/>
    <property type="evidence" value="ECO:0007669"/>
    <property type="project" value="UniProtKB-KW"/>
</dbReference>
<feature type="zinc finger region" description="C3H1-type" evidence="3">
    <location>
        <begin position="182"/>
        <end position="209"/>
    </location>
</feature>
<dbReference type="Pfam" id="PF14608">
    <property type="entry name" value="zf-CCCH_2"/>
    <property type="match status" value="2"/>
</dbReference>
<keyword evidence="3" id="KW-0862">Zinc</keyword>
<feature type="domain" description="C3H1-type" evidence="5">
    <location>
        <begin position="182"/>
        <end position="209"/>
    </location>
</feature>
<dbReference type="SMART" id="SM00356">
    <property type="entry name" value="ZnF_C3H1"/>
    <property type="match status" value="2"/>
</dbReference>
<evidence type="ECO:0000256" key="1">
    <source>
        <dbReference type="ARBA" id="ARBA00022803"/>
    </source>
</evidence>
<dbReference type="Proteomes" id="UP000298327">
    <property type="component" value="Unassembled WGS sequence"/>
</dbReference>
<protein>
    <recommendedName>
        <fullName evidence="5">C3H1-type domain-containing protein</fullName>
    </recommendedName>
</protein>
<evidence type="ECO:0000259" key="5">
    <source>
        <dbReference type="PROSITE" id="PS50103"/>
    </source>
</evidence>
<proteinExistence type="predicted"/>
<feature type="compositionally biased region" description="Basic residues" evidence="4">
    <location>
        <begin position="352"/>
        <end position="370"/>
    </location>
</feature>
<dbReference type="SUPFAM" id="SSF48452">
    <property type="entry name" value="TPR-like"/>
    <property type="match status" value="1"/>
</dbReference>
<dbReference type="SMART" id="SM00028">
    <property type="entry name" value="TPR"/>
    <property type="match status" value="3"/>
</dbReference>
<feature type="domain" description="C3H1-type" evidence="5">
    <location>
        <begin position="216"/>
        <end position="244"/>
    </location>
</feature>
<gene>
    <name evidence="6" type="ORF">EVG20_g5849</name>
</gene>
<dbReference type="PANTHER" id="PTHR46423">
    <property type="entry name" value="RNA POLYMERASE II-ASSOCIATED PROTEIN 3"/>
    <property type="match status" value="1"/>
</dbReference>
<feature type="region of interest" description="Disordered" evidence="4">
    <location>
        <begin position="327"/>
        <end position="392"/>
    </location>
</feature>
<keyword evidence="3" id="KW-0479">Metal-binding</keyword>
<dbReference type="Pfam" id="PF13432">
    <property type="entry name" value="TPR_16"/>
    <property type="match status" value="1"/>
</dbReference>
<keyword evidence="7" id="KW-1185">Reference proteome</keyword>
<dbReference type="OrthoDB" id="245563at2759"/>